<protein>
    <submittedName>
        <fullName evidence="2">Uncharacterized protein</fullName>
    </submittedName>
</protein>
<organism evidence="2">
    <name type="scientific">marine metagenome</name>
    <dbReference type="NCBI Taxonomy" id="408172"/>
    <lineage>
        <taxon>unclassified sequences</taxon>
        <taxon>metagenomes</taxon>
        <taxon>ecological metagenomes</taxon>
    </lineage>
</organism>
<accession>A0A382CIA0</accession>
<keyword evidence="1" id="KW-0472">Membrane</keyword>
<proteinExistence type="predicted"/>
<dbReference type="EMBL" id="UINC01034550">
    <property type="protein sequence ID" value="SVB25569.1"/>
    <property type="molecule type" value="Genomic_DNA"/>
</dbReference>
<feature type="transmembrane region" description="Helical" evidence="1">
    <location>
        <begin position="94"/>
        <end position="115"/>
    </location>
</feature>
<name>A0A382CIA0_9ZZZZ</name>
<keyword evidence="1" id="KW-0812">Transmembrane</keyword>
<keyword evidence="1" id="KW-1133">Transmembrane helix</keyword>
<evidence type="ECO:0000256" key="1">
    <source>
        <dbReference type="SAM" id="Phobius"/>
    </source>
</evidence>
<feature type="transmembrane region" description="Helical" evidence="1">
    <location>
        <begin position="40"/>
        <end position="60"/>
    </location>
</feature>
<sequence length="125" mass="13321">MSERMKPLLGALVAGYVVNIVGVTYVYFPVADSALYPPMVPTWLGLAIVSVLLILFFDWINQAVGNPMKSGIIIAVSQILLVDCLYVLNGNREIDSAVASVVVLLAIWCTIGFVYGKLSSGQGAG</sequence>
<reference evidence="2" key="1">
    <citation type="submission" date="2018-05" db="EMBL/GenBank/DDBJ databases">
        <authorList>
            <person name="Lanie J.A."/>
            <person name="Ng W.-L."/>
            <person name="Kazmierczak K.M."/>
            <person name="Andrzejewski T.M."/>
            <person name="Davidsen T.M."/>
            <person name="Wayne K.J."/>
            <person name="Tettelin H."/>
            <person name="Glass J.I."/>
            <person name="Rusch D."/>
            <person name="Podicherti R."/>
            <person name="Tsui H.-C.T."/>
            <person name="Winkler M.E."/>
        </authorList>
    </citation>
    <scope>NUCLEOTIDE SEQUENCE</scope>
</reference>
<gene>
    <name evidence="2" type="ORF">METZ01_LOCUS178423</name>
</gene>
<evidence type="ECO:0000313" key="2">
    <source>
        <dbReference type="EMBL" id="SVB25569.1"/>
    </source>
</evidence>
<feature type="transmembrane region" description="Helical" evidence="1">
    <location>
        <begin position="7"/>
        <end position="28"/>
    </location>
</feature>
<feature type="transmembrane region" description="Helical" evidence="1">
    <location>
        <begin position="72"/>
        <end position="88"/>
    </location>
</feature>
<dbReference type="AlphaFoldDB" id="A0A382CIA0"/>